<dbReference type="EMBL" id="JAIGNQ010000001">
    <property type="protein sequence ID" value="MBX7487289.1"/>
    <property type="molecule type" value="Genomic_DNA"/>
</dbReference>
<proteinExistence type="predicted"/>
<dbReference type="InterPro" id="IPR011055">
    <property type="entry name" value="Dup_hybrid_motif"/>
</dbReference>
<accession>A0ABS7JB97</accession>
<dbReference type="Proteomes" id="UP000776651">
    <property type="component" value="Unassembled WGS sequence"/>
</dbReference>
<evidence type="ECO:0000259" key="1">
    <source>
        <dbReference type="Pfam" id="PF01551"/>
    </source>
</evidence>
<reference evidence="2 3" key="1">
    <citation type="submission" date="2021-08" db="EMBL/GenBank/DDBJ databases">
        <title>Comparative Genomics Analysis of the Genus Qipengyuania Reveals Extensive Genetic Diversity and Metabolic Versatility, Including the Description of Fifteen Novel Species.</title>
        <authorList>
            <person name="Liu Y."/>
        </authorList>
    </citation>
    <scope>NUCLEOTIDE SEQUENCE [LARGE SCALE GENOMIC DNA]</scope>
    <source>
        <strain evidence="2 3">GH25</strain>
    </source>
</reference>
<dbReference type="InterPro" id="IPR016047">
    <property type="entry name" value="M23ase_b-sheet_dom"/>
</dbReference>
<dbReference type="SUPFAM" id="SSF51261">
    <property type="entry name" value="Duplicated hybrid motif"/>
    <property type="match status" value="1"/>
</dbReference>
<dbReference type="PANTHER" id="PTHR21666:SF285">
    <property type="entry name" value="M23 FAMILY METALLOPEPTIDASE"/>
    <property type="match status" value="1"/>
</dbReference>
<evidence type="ECO:0000313" key="3">
    <source>
        <dbReference type="Proteomes" id="UP000776651"/>
    </source>
</evidence>
<sequence>MRGTVPGGTREAMLGEETLTFDDEGRFFAAFDRDAPAAMTLTARLANGRMIESPLTIAPRAWNIEHINAARTPGGASAAFMKIRQPELDAIWDARLKDTDSTGWTQDFIWPVTGRISGRFGSQRVYRGEPGSYHSGIDIAPGNGVPYVAPADGVVVLAVEGYSLEGNLLIIDHGQGLNSAFLHSSRLYVKEGDRVRQGQHIGDVGSSGRATGPHLHWSLKWRNARLDPLLFTGPMR</sequence>
<gene>
    <name evidence="2" type="ORF">K3177_02060</name>
</gene>
<dbReference type="Pfam" id="PF01551">
    <property type="entry name" value="Peptidase_M23"/>
    <property type="match status" value="1"/>
</dbReference>
<protein>
    <submittedName>
        <fullName evidence="2">M23 family metallopeptidase</fullName>
    </submittedName>
</protein>
<dbReference type="InterPro" id="IPR050570">
    <property type="entry name" value="Cell_wall_metabolism_enzyme"/>
</dbReference>
<comment type="caution">
    <text evidence="2">The sequence shown here is derived from an EMBL/GenBank/DDBJ whole genome shotgun (WGS) entry which is preliminary data.</text>
</comment>
<organism evidence="2 3">
    <name type="scientific">Qipengyuania pacifica</name>
    <dbReference type="NCBI Taxonomy" id="2860199"/>
    <lineage>
        <taxon>Bacteria</taxon>
        <taxon>Pseudomonadati</taxon>
        <taxon>Pseudomonadota</taxon>
        <taxon>Alphaproteobacteria</taxon>
        <taxon>Sphingomonadales</taxon>
        <taxon>Erythrobacteraceae</taxon>
        <taxon>Qipengyuania</taxon>
    </lineage>
</organism>
<feature type="domain" description="M23ase beta-sheet core" evidence="1">
    <location>
        <begin position="133"/>
        <end position="228"/>
    </location>
</feature>
<dbReference type="CDD" id="cd12797">
    <property type="entry name" value="M23_peptidase"/>
    <property type="match status" value="1"/>
</dbReference>
<keyword evidence="3" id="KW-1185">Reference proteome</keyword>
<dbReference type="PANTHER" id="PTHR21666">
    <property type="entry name" value="PEPTIDASE-RELATED"/>
    <property type="match status" value="1"/>
</dbReference>
<evidence type="ECO:0000313" key="2">
    <source>
        <dbReference type="EMBL" id="MBX7487289.1"/>
    </source>
</evidence>
<name>A0ABS7JB97_9SPHN</name>
<dbReference type="Gene3D" id="2.70.70.10">
    <property type="entry name" value="Glucose Permease (Domain IIA)"/>
    <property type="match status" value="1"/>
</dbReference>